<dbReference type="Pfam" id="PF00651">
    <property type="entry name" value="BTB"/>
    <property type="match status" value="1"/>
</dbReference>
<evidence type="ECO:0000256" key="20">
    <source>
        <dbReference type="SAM" id="MobiDB-lite"/>
    </source>
</evidence>
<comment type="caution">
    <text evidence="24">The sequence shown here is derived from an EMBL/GenBank/DDBJ whole genome shotgun (WGS) entry which is preliminary data.</text>
</comment>
<dbReference type="FunFam" id="2.40.30.10:FF:000032">
    <property type="entry name" value="NADH-cytochrome b5 reductase"/>
    <property type="match status" value="1"/>
</dbReference>
<evidence type="ECO:0000256" key="18">
    <source>
        <dbReference type="ARBA" id="ARBA00049138"/>
    </source>
</evidence>
<comment type="catalytic activity">
    <reaction evidence="18">
        <text>2 Fe(3+)-[Dph3] + NADH = 2 Fe(2+)-[Dph3] + NAD(+) + H(+)</text>
        <dbReference type="Rhea" id="RHEA:71231"/>
        <dbReference type="Rhea" id="RHEA-COMP:18002"/>
        <dbReference type="Rhea" id="RHEA-COMP:18003"/>
        <dbReference type="ChEBI" id="CHEBI:15378"/>
        <dbReference type="ChEBI" id="CHEBI:29033"/>
        <dbReference type="ChEBI" id="CHEBI:29034"/>
        <dbReference type="ChEBI" id="CHEBI:57540"/>
        <dbReference type="ChEBI" id="CHEBI:57945"/>
        <dbReference type="ChEBI" id="CHEBI:83228"/>
    </reaction>
    <physiologicalReaction direction="left-to-right" evidence="18">
        <dbReference type="Rhea" id="RHEA:71232"/>
    </physiologicalReaction>
</comment>
<feature type="binding site" evidence="19">
    <location>
        <position position="177"/>
    </location>
    <ligand>
        <name>FAD</name>
        <dbReference type="ChEBI" id="CHEBI:57692"/>
    </ligand>
</feature>
<dbReference type="Pfam" id="PF00970">
    <property type="entry name" value="FAD_binding_6"/>
    <property type="match status" value="1"/>
</dbReference>
<keyword evidence="14 21" id="KW-0472">Membrane</keyword>
<evidence type="ECO:0000256" key="7">
    <source>
        <dbReference type="ARBA" id="ARBA00022692"/>
    </source>
</evidence>
<feature type="binding site" evidence="19">
    <location>
        <position position="184"/>
    </location>
    <ligand>
        <name>FAD</name>
        <dbReference type="ChEBI" id="CHEBI:57692"/>
    </ligand>
</feature>
<feature type="binding site" evidence="19">
    <location>
        <position position="160"/>
    </location>
    <ligand>
        <name>FAD</name>
        <dbReference type="ChEBI" id="CHEBI:57692"/>
    </ligand>
</feature>
<evidence type="ECO:0000256" key="2">
    <source>
        <dbReference type="ARBA" id="ARBA00004294"/>
    </source>
</evidence>
<dbReference type="SUPFAM" id="SSF63380">
    <property type="entry name" value="Riboflavin synthase domain-like"/>
    <property type="match status" value="1"/>
</dbReference>
<dbReference type="EMBL" id="SGPM01000001">
    <property type="protein sequence ID" value="THH34119.1"/>
    <property type="molecule type" value="Genomic_DNA"/>
</dbReference>
<dbReference type="Pfam" id="PF00175">
    <property type="entry name" value="NAD_binding_1"/>
    <property type="match status" value="1"/>
</dbReference>
<evidence type="ECO:0000256" key="15">
    <source>
        <dbReference type="ARBA" id="ARBA00039438"/>
    </source>
</evidence>
<evidence type="ECO:0000259" key="22">
    <source>
        <dbReference type="PROSITE" id="PS50097"/>
    </source>
</evidence>
<evidence type="ECO:0000256" key="16">
    <source>
        <dbReference type="ARBA" id="ARBA00041901"/>
    </source>
</evidence>
<dbReference type="PRINTS" id="PR00406">
    <property type="entry name" value="CYTB5RDTASE"/>
</dbReference>
<dbReference type="InterPro" id="IPR008333">
    <property type="entry name" value="Cbr1-like_FAD-bd_dom"/>
</dbReference>
<evidence type="ECO:0000256" key="1">
    <source>
        <dbReference type="ARBA" id="ARBA00001974"/>
    </source>
</evidence>
<dbReference type="Gene3D" id="3.30.710.10">
    <property type="entry name" value="Potassium Channel Kv1.1, Chain A"/>
    <property type="match status" value="1"/>
</dbReference>
<keyword evidence="13" id="KW-0496">Mitochondrion</keyword>
<comment type="pathway">
    <text evidence="3">Protein modification; peptidyl-diphthamide biosynthesis.</text>
</comment>
<evidence type="ECO:0000256" key="11">
    <source>
        <dbReference type="ARBA" id="ARBA00023002"/>
    </source>
</evidence>
<evidence type="ECO:0000313" key="25">
    <source>
        <dbReference type="Proteomes" id="UP000308730"/>
    </source>
</evidence>
<comment type="similarity">
    <text evidence="4">Belongs to the flavoprotein pyridine nucleotide cytochrome reductase family.</text>
</comment>
<dbReference type="GO" id="GO:0090524">
    <property type="term" value="F:cytochrome-b5 reductase activity, acting on NADH"/>
    <property type="evidence" value="ECO:0007669"/>
    <property type="project" value="UniProtKB-EC"/>
</dbReference>
<dbReference type="SUPFAM" id="SSF52343">
    <property type="entry name" value="Ferredoxin reductase-like, C-terminal NADP-linked domain"/>
    <property type="match status" value="1"/>
</dbReference>
<dbReference type="PRINTS" id="PR00371">
    <property type="entry name" value="FPNCR"/>
</dbReference>
<feature type="transmembrane region" description="Helical" evidence="21">
    <location>
        <begin position="7"/>
        <end position="27"/>
    </location>
</feature>
<evidence type="ECO:0000256" key="6">
    <source>
        <dbReference type="ARBA" id="ARBA00022630"/>
    </source>
</evidence>
<evidence type="ECO:0000256" key="19">
    <source>
        <dbReference type="PIRSR" id="PIRSR601834-1"/>
    </source>
</evidence>
<dbReference type="GO" id="GO:0005741">
    <property type="term" value="C:mitochondrial outer membrane"/>
    <property type="evidence" value="ECO:0007669"/>
    <property type="project" value="UniProtKB-SubCell"/>
</dbReference>
<dbReference type="AlphaFoldDB" id="A0A4S4N4Y9"/>
<feature type="binding site" evidence="19">
    <location>
        <position position="185"/>
    </location>
    <ligand>
        <name>FAD</name>
        <dbReference type="ChEBI" id="CHEBI:57692"/>
    </ligand>
</feature>
<dbReference type="InterPro" id="IPR001709">
    <property type="entry name" value="Flavoprot_Pyr_Nucl_cyt_Rdtase"/>
</dbReference>
<dbReference type="OrthoDB" id="432685at2759"/>
<evidence type="ECO:0000256" key="12">
    <source>
        <dbReference type="ARBA" id="ARBA00023027"/>
    </source>
</evidence>
<dbReference type="CDD" id="cd18186">
    <property type="entry name" value="BTB_POZ_ZBTB_KLHL-like"/>
    <property type="match status" value="1"/>
</dbReference>
<sequence length="713" mass="79505">MPNSFQLVFLSSFVFVLGALVLLSQFINAKLNAAGYYVSDIILIGLPKENRTVTDHAPTTAVISETAGETTMPYAQLLALALAVVTSAFIYWKFSSSKRKPVLDPQVWQEFTLKEKVVVSPNTAIYRFALPHPEDVLGLPIGQHISVAAEINGKEIVRSYTPTSSDDNLGHFDLLIKAYELGNISKHVSLLKIGDNIRVKGPKGQFNYHPSLSRALGMIAGGTGITPMLQIIRAALKNPADRTKLNLIYANVNPEDILLKKELDELAAKHPSRFEVFYVLNNPPAGWTGGVGFVSKEQIEKHMPPTDENIKILMCGPPPMMNAMKKYLAELKYPAPRTVSKLVDQCPAMITALAPMIGMWAPVKSDRLRAYKACLQKYSPLLTISVSHSVRKMSSQTTTTPRAPMKELNESGGWSSSHTSSEANQTHPDFSDEEADVVLSSQEGILFRIHSIILKMSSSWFRTLFTLPQSSKTEQTASAMSQEVIPMSESADILEVLLSMACGKEIPISRLQSIDFIEDLLAVAEKYDMPGPSSIIRLSVSLTHVRTHPIRVYALACRWGWTEVARTASSHTLHMDLLDKKWAGELRLVGSADLARLMLLHRRRRDYLRKELDSAERFYANVVPGKCTGCNGDISHFRWHALKYAWVAVLEERPILVAEKDLLERAELLEVLDSKCPRCQKSLYNAESTLYNLRTILEQLPTDVEFEEDTARQ</sequence>
<dbReference type="CDD" id="cd06183">
    <property type="entry name" value="cyt_b5_reduct_like"/>
    <property type="match status" value="1"/>
</dbReference>
<feature type="domain" description="FAD-binding FR-type" evidence="23">
    <location>
        <begin position="106"/>
        <end position="209"/>
    </location>
</feature>
<evidence type="ECO:0000256" key="3">
    <source>
        <dbReference type="ARBA" id="ARBA00005156"/>
    </source>
</evidence>
<dbReference type="InterPro" id="IPR001433">
    <property type="entry name" value="OxRdtase_FAD/NAD-bd"/>
</dbReference>
<feature type="region of interest" description="Disordered" evidence="20">
    <location>
        <begin position="393"/>
        <end position="431"/>
    </location>
</feature>
<dbReference type="Gene3D" id="2.40.30.10">
    <property type="entry name" value="Translation factors"/>
    <property type="match status" value="1"/>
</dbReference>
<dbReference type="PANTHER" id="PTHR19370:SF184">
    <property type="entry name" value="NADH-CYTOCHROME B5 REDUCTASE-LIKE"/>
    <property type="match status" value="1"/>
</dbReference>
<proteinExistence type="inferred from homology"/>
<accession>A0A4S4N4Y9</accession>
<protein>
    <recommendedName>
        <fullName evidence="15">NADH-cytochrome b5 reductase 1</fullName>
        <ecNumber evidence="5">1.6.2.2</ecNumber>
    </recommendedName>
    <alternativeName>
        <fullName evidence="16">Microsomal cytochrome b reductase</fullName>
    </alternativeName>
</protein>
<comment type="cofactor">
    <cofactor evidence="1 19">
        <name>FAD</name>
        <dbReference type="ChEBI" id="CHEBI:57692"/>
    </cofactor>
</comment>
<keyword evidence="6 19" id="KW-0285">Flavoprotein</keyword>
<keyword evidence="10 21" id="KW-1133">Transmembrane helix</keyword>
<feature type="domain" description="BTB" evidence="22">
    <location>
        <begin position="435"/>
        <end position="510"/>
    </location>
</feature>
<keyword evidence="8" id="KW-1000">Mitochondrion outer membrane</keyword>
<feature type="binding site" evidence="19">
    <location>
        <position position="226"/>
    </location>
    <ligand>
        <name>FAD</name>
        <dbReference type="ChEBI" id="CHEBI:57692"/>
    </ligand>
</feature>
<evidence type="ECO:0000256" key="21">
    <source>
        <dbReference type="SAM" id="Phobius"/>
    </source>
</evidence>
<dbReference type="InterPro" id="IPR017938">
    <property type="entry name" value="Riboflavin_synthase-like_b-brl"/>
</dbReference>
<feature type="binding site" evidence="19">
    <location>
        <position position="175"/>
    </location>
    <ligand>
        <name>FAD</name>
        <dbReference type="ChEBI" id="CHEBI:57692"/>
    </ligand>
</feature>
<organism evidence="24 25">
    <name type="scientific">Antrodiella citrinella</name>
    <dbReference type="NCBI Taxonomy" id="2447956"/>
    <lineage>
        <taxon>Eukaryota</taxon>
        <taxon>Fungi</taxon>
        <taxon>Dikarya</taxon>
        <taxon>Basidiomycota</taxon>
        <taxon>Agaricomycotina</taxon>
        <taxon>Agaricomycetes</taxon>
        <taxon>Polyporales</taxon>
        <taxon>Steccherinaceae</taxon>
        <taxon>Antrodiella</taxon>
    </lineage>
</organism>
<keyword evidence="12" id="KW-0520">NAD</keyword>
<evidence type="ECO:0000256" key="9">
    <source>
        <dbReference type="ARBA" id="ARBA00022827"/>
    </source>
</evidence>
<evidence type="ECO:0000256" key="5">
    <source>
        <dbReference type="ARBA" id="ARBA00012011"/>
    </source>
</evidence>
<dbReference type="InterPro" id="IPR000210">
    <property type="entry name" value="BTB/POZ_dom"/>
</dbReference>
<evidence type="ECO:0000256" key="10">
    <source>
        <dbReference type="ARBA" id="ARBA00022989"/>
    </source>
</evidence>
<evidence type="ECO:0000313" key="24">
    <source>
        <dbReference type="EMBL" id="THH34119.1"/>
    </source>
</evidence>
<dbReference type="Proteomes" id="UP000308730">
    <property type="component" value="Unassembled WGS sequence"/>
</dbReference>
<evidence type="ECO:0000256" key="4">
    <source>
        <dbReference type="ARBA" id="ARBA00006105"/>
    </source>
</evidence>
<dbReference type="PANTHER" id="PTHR19370">
    <property type="entry name" value="NADH-CYTOCHROME B5 REDUCTASE"/>
    <property type="match status" value="1"/>
</dbReference>
<keyword evidence="25" id="KW-1185">Reference proteome</keyword>
<dbReference type="PROSITE" id="PS51384">
    <property type="entry name" value="FAD_FR"/>
    <property type="match status" value="1"/>
</dbReference>
<comment type="subcellular location">
    <subcellularLocation>
        <location evidence="2">Mitochondrion outer membrane</location>
    </subcellularLocation>
</comment>
<dbReference type="FunFam" id="3.40.50.80:FF:000019">
    <property type="entry name" value="NADH-cytochrome b5 reductase"/>
    <property type="match status" value="1"/>
</dbReference>
<feature type="compositionally biased region" description="Low complexity" evidence="20">
    <location>
        <begin position="411"/>
        <end position="421"/>
    </location>
</feature>
<reference evidence="24 25" key="1">
    <citation type="submission" date="2019-02" db="EMBL/GenBank/DDBJ databases">
        <title>Genome sequencing of the rare red list fungi Antrodiella citrinella (Flaviporus citrinellus).</title>
        <authorList>
            <person name="Buettner E."/>
            <person name="Kellner H."/>
        </authorList>
    </citation>
    <scope>NUCLEOTIDE SEQUENCE [LARGE SCALE GENOMIC DNA]</scope>
    <source>
        <strain evidence="24 25">DSM 108506</strain>
    </source>
</reference>
<evidence type="ECO:0000256" key="8">
    <source>
        <dbReference type="ARBA" id="ARBA00022787"/>
    </source>
</evidence>
<keyword evidence="9 19" id="KW-0274">FAD</keyword>
<comment type="catalytic activity">
    <reaction evidence="17">
        <text>2 Fe(III)-[cytochrome b5] + NADH = 2 Fe(II)-[cytochrome b5] + NAD(+) + H(+)</text>
        <dbReference type="Rhea" id="RHEA:46680"/>
        <dbReference type="Rhea" id="RHEA-COMP:10438"/>
        <dbReference type="Rhea" id="RHEA-COMP:10439"/>
        <dbReference type="ChEBI" id="CHEBI:15378"/>
        <dbReference type="ChEBI" id="CHEBI:29033"/>
        <dbReference type="ChEBI" id="CHEBI:29034"/>
        <dbReference type="ChEBI" id="CHEBI:57540"/>
        <dbReference type="ChEBI" id="CHEBI:57945"/>
        <dbReference type="EC" id="1.6.2.2"/>
    </reaction>
</comment>
<dbReference type="SMART" id="SM00225">
    <property type="entry name" value="BTB"/>
    <property type="match status" value="1"/>
</dbReference>
<keyword evidence="11" id="KW-0560">Oxidoreductase</keyword>
<keyword evidence="7 21" id="KW-0812">Transmembrane</keyword>
<evidence type="ECO:0000256" key="14">
    <source>
        <dbReference type="ARBA" id="ARBA00023136"/>
    </source>
</evidence>
<evidence type="ECO:0000259" key="23">
    <source>
        <dbReference type="PROSITE" id="PS51384"/>
    </source>
</evidence>
<evidence type="ECO:0000256" key="13">
    <source>
        <dbReference type="ARBA" id="ARBA00023128"/>
    </source>
</evidence>
<dbReference type="EC" id="1.6.2.2" evidence="5"/>
<dbReference type="InterPro" id="IPR039261">
    <property type="entry name" value="FNR_nucleotide-bd"/>
</dbReference>
<name>A0A4S4N4Y9_9APHY</name>
<dbReference type="InterPro" id="IPR011333">
    <property type="entry name" value="SKP1/BTB/POZ_sf"/>
</dbReference>
<dbReference type="InterPro" id="IPR001834">
    <property type="entry name" value="CBR-like"/>
</dbReference>
<feature type="transmembrane region" description="Helical" evidence="21">
    <location>
        <begin position="74"/>
        <end position="92"/>
    </location>
</feature>
<dbReference type="InterPro" id="IPR017927">
    <property type="entry name" value="FAD-bd_FR_type"/>
</dbReference>
<evidence type="ECO:0000256" key="17">
    <source>
        <dbReference type="ARBA" id="ARBA00047682"/>
    </source>
</evidence>
<feature type="binding site" evidence="19">
    <location>
        <position position="158"/>
    </location>
    <ligand>
        <name>FAD</name>
        <dbReference type="ChEBI" id="CHEBI:57692"/>
    </ligand>
</feature>
<dbReference type="Gene3D" id="3.40.50.80">
    <property type="entry name" value="Nucleotide-binding domain of ferredoxin-NADP reductase (FNR) module"/>
    <property type="match status" value="1"/>
</dbReference>
<dbReference type="SUPFAM" id="SSF54695">
    <property type="entry name" value="POZ domain"/>
    <property type="match status" value="1"/>
</dbReference>
<dbReference type="PROSITE" id="PS50097">
    <property type="entry name" value="BTB"/>
    <property type="match status" value="1"/>
</dbReference>
<gene>
    <name evidence="24" type="ORF">EUX98_g36</name>
</gene>